<feature type="transmembrane region" description="Helical" evidence="7">
    <location>
        <begin position="72"/>
        <end position="90"/>
    </location>
</feature>
<dbReference type="InterPro" id="IPR051907">
    <property type="entry name" value="DoxX-like_oxidoreductase"/>
</dbReference>
<dbReference type="InterPro" id="IPR032808">
    <property type="entry name" value="DoxX"/>
</dbReference>
<dbReference type="Pfam" id="PF07681">
    <property type="entry name" value="DoxX"/>
    <property type="match status" value="1"/>
</dbReference>
<keyword evidence="3" id="KW-1003">Cell membrane</keyword>
<organism evidence="8 9">
    <name type="scientific">Rhizobium paknamense</name>
    <dbReference type="NCBI Taxonomy" id="1206817"/>
    <lineage>
        <taxon>Bacteria</taxon>
        <taxon>Pseudomonadati</taxon>
        <taxon>Pseudomonadota</taxon>
        <taxon>Alphaproteobacteria</taxon>
        <taxon>Hyphomicrobiales</taxon>
        <taxon>Rhizobiaceae</taxon>
        <taxon>Rhizobium/Agrobacterium group</taxon>
        <taxon>Rhizobium</taxon>
    </lineage>
</organism>
<evidence type="ECO:0000256" key="5">
    <source>
        <dbReference type="ARBA" id="ARBA00022989"/>
    </source>
</evidence>
<comment type="subcellular location">
    <subcellularLocation>
        <location evidence="1">Cell membrane</location>
        <topology evidence="1">Multi-pass membrane protein</topology>
    </subcellularLocation>
</comment>
<gene>
    <name evidence="8" type="ORF">QO005_001169</name>
</gene>
<evidence type="ECO:0000256" key="3">
    <source>
        <dbReference type="ARBA" id="ARBA00022475"/>
    </source>
</evidence>
<accession>A0ABU0I9F2</accession>
<feature type="transmembrane region" description="Helical" evidence="7">
    <location>
        <begin position="102"/>
        <end position="123"/>
    </location>
</feature>
<feature type="transmembrane region" description="Helical" evidence="7">
    <location>
        <begin position="9"/>
        <end position="26"/>
    </location>
</feature>
<feature type="transmembrane region" description="Helical" evidence="7">
    <location>
        <begin position="46"/>
        <end position="65"/>
    </location>
</feature>
<dbReference type="PANTHER" id="PTHR33452">
    <property type="entry name" value="OXIDOREDUCTASE CATD-RELATED"/>
    <property type="match status" value="1"/>
</dbReference>
<protein>
    <submittedName>
        <fullName evidence="8">Oxidoreductase</fullName>
    </submittedName>
</protein>
<evidence type="ECO:0000256" key="4">
    <source>
        <dbReference type="ARBA" id="ARBA00022692"/>
    </source>
</evidence>
<sequence length="130" mass="13846">MFSQRLNQWAPLVLSILRIVVGLLLLDHGMAKIIGFPVSQMNPPPMSLPWIAGVIELVTGVLLIIGLFTRPAAFLASGLCAFAYFIGHAPKNFFPVNNGGDAAILFCFIALYIFFAGGGPIGLDAKSGRA</sequence>
<keyword evidence="4 7" id="KW-0812">Transmembrane</keyword>
<comment type="similarity">
    <text evidence="2">Belongs to the DoxX family.</text>
</comment>
<dbReference type="PANTHER" id="PTHR33452:SF4">
    <property type="entry name" value="BLL4328 PROTEIN"/>
    <property type="match status" value="1"/>
</dbReference>
<dbReference type="RefSeq" id="WP_307157038.1">
    <property type="nucleotide sequence ID" value="NZ_JAUSWH010000002.1"/>
</dbReference>
<evidence type="ECO:0000313" key="8">
    <source>
        <dbReference type="EMBL" id="MDQ0454842.1"/>
    </source>
</evidence>
<comment type="caution">
    <text evidence="8">The sequence shown here is derived from an EMBL/GenBank/DDBJ whole genome shotgun (WGS) entry which is preliminary data.</text>
</comment>
<evidence type="ECO:0000313" key="9">
    <source>
        <dbReference type="Proteomes" id="UP001235269"/>
    </source>
</evidence>
<dbReference type="EMBL" id="JAUSWH010000002">
    <property type="protein sequence ID" value="MDQ0454842.1"/>
    <property type="molecule type" value="Genomic_DNA"/>
</dbReference>
<evidence type="ECO:0000256" key="2">
    <source>
        <dbReference type="ARBA" id="ARBA00006679"/>
    </source>
</evidence>
<evidence type="ECO:0000256" key="7">
    <source>
        <dbReference type="SAM" id="Phobius"/>
    </source>
</evidence>
<keyword evidence="6 7" id="KW-0472">Membrane</keyword>
<name>A0ABU0I9F2_9HYPH</name>
<keyword evidence="9" id="KW-1185">Reference proteome</keyword>
<proteinExistence type="inferred from homology"/>
<evidence type="ECO:0000256" key="6">
    <source>
        <dbReference type="ARBA" id="ARBA00023136"/>
    </source>
</evidence>
<reference evidence="8 9" key="1">
    <citation type="submission" date="2023-07" db="EMBL/GenBank/DDBJ databases">
        <title>Genomic Encyclopedia of Type Strains, Phase IV (KMG-IV): sequencing the most valuable type-strain genomes for metagenomic binning, comparative biology and taxonomic classification.</title>
        <authorList>
            <person name="Goeker M."/>
        </authorList>
    </citation>
    <scope>NUCLEOTIDE SEQUENCE [LARGE SCALE GENOMIC DNA]</scope>
    <source>
        <strain evidence="8 9">DSM 100301</strain>
    </source>
</reference>
<keyword evidence="5 7" id="KW-1133">Transmembrane helix</keyword>
<dbReference type="Proteomes" id="UP001235269">
    <property type="component" value="Unassembled WGS sequence"/>
</dbReference>
<evidence type="ECO:0000256" key="1">
    <source>
        <dbReference type="ARBA" id="ARBA00004651"/>
    </source>
</evidence>